<dbReference type="GO" id="GO:0003968">
    <property type="term" value="F:RNA-directed RNA polymerase activity"/>
    <property type="evidence" value="ECO:0007669"/>
    <property type="project" value="InterPro"/>
</dbReference>
<dbReference type="Pfam" id="PF19222">
    <property type="entry name" value="Noda_Vmethyltr"/>
    <property type="match status" value="1"/>
</dbReference>
<organism evidence="8">
    <name type="scientific">Crocidura lasiura ribovirus 8</name>
    <dbReference type="NCBI Taxonomy" id="3139504"/>
    <lineage>
        <taxon>Viruses</taxon>
        <taxon>Riboviria</taxon>
    </lineage>
</organism>
<dbReference type="GO" id="GO:0039694">
    <property type="term" value="P:viral RNA genome replication"/>
    <property type="evidence" value="ECO:0007669"/>
    <property type="project" value="InterPro"/>
</dbReference>
<evidence type="ECO:0000256" key="3">
    <source>
        <dbReference type="ARBA" id="ARBA00022695"/>
    </source>
</evidence>
<reference evidence="8" key="2">
    <citation type="submission" date="2024-01" db="EMBL/GenBank/DDBJ databases">
        <authorList>
            <person name="Zhang X.-A."/>
            <person name="Zhang J.-T."/>
            <person name="Hu Z.-Y."/>
            <person name="Liu W."/>
        </authorList>
    </citation>
    <scope>NUCLEOTIDE SEQUENCE</scope>
    <source>
        <strain evidence="8">Ribo_21</strain>
    </source>
</reference>
<keyword evidence="3" id="KW-0548">Nucleotidyltransferase</keyword>
<comment type="similarity">
    <text evidence="1">Belongs to the nodaviridae RNA polymerase family.</text>
</comment>
<evidence type="ECO:0000313" key="8">
    <source>
        <dbReference type="EMBL" id="WZI33281.1"/>
    </source>
</evidence>
<dbReference type="InterPro" id="IPR043647">
    <property type="entry name" value="Noda_Vmethyltr_dom"/>
</dbReference>
<keyword evidence="4" id="KW-0693">Viral RNA replication</keyword>
<proteinExistence type="inferred from homology"/>
<dbReference type="EMBL" id="PP272575">
    <property type="protein sequence ID" value="WZI33281.1"/>
    <property type="molecule type" value="Viral_cRNA"/>
</dbReference>
<protein>
    <recommendedName>
        <fullName evidence="5">RNA replicase</fullName>
    </recommendedName>
</protein>
<sequence length="907" mass="101130">MATIRLKTSQKIMKFSATLSLLVEFFVCGAECSVEDDHVMYLASEALSENCDEDAVLATASLKSVFLDVEVDDMKPVGGHTHGVSAAVRSTASNLIDCVTKAAGRNPVYYQGSSADVRKGRQISRSYFWAKDFMAPAMPPVADADVVAMVDVDYYVDMERKLVRDFVPHLLYTFQPSTVCKDSGDYKFTFTTDGSVEYIVSGGGRYVHKVWNWDGDSVSVEKPGLFGLPKKLATYAIERRRMDDDHQVVLLAPLRSYKGYVMCYIARKFAKAKRLERLLVTDNGFLRMTVNTDEGLRVVTGKAGCYTQASVPARVDDAIASTARTLTSGLTIATVKSKMEDNNPSSNTIHVGAEILLEYHKQKTPVRGPTVSTLTKSVRRFQWVTPGKQMDDDAKPSMTAFMNPILDGGFVPDNCLGNDERGVTKRVIELKTGDLPMSTFMLNEMDNFLEILFDGKRHFLEPVENEEVYARQNRPTQRRILDNAQHESATNVTKQFAKKEAYPDVNDPRMISTINGVDKMAYSAYIYSLVEVIKKAPWYAFSKSPREIAERVAEICTCAEWVDATDFSRMDGRVGNVARELERRAMRRGFKTQFQPALNDLMSKQYALRGITTHGVRYQTGLGRASGSAETSAFNTILNAFVCYLGYRGTKVSGMFMPPRMAYGLLGLYGGDDGLSGGLSMKATEKAAQLVGQKLELVRYSRGATGVNFLARRYGPDVWFGDSNSCCDIRRQIAKFHLTVHLPSNITPVVKLQEKSYSFSLTDANTPIIGDFVKKVLTLHPYGDSKFRNLIGVWNLEKDQAKQYPNFAADWMMDVVATDVPQFDMEMYERWLASATAETILYPPSFSPRVEPKPKPGKVVIDGDLVGSDPTPKLLDEPSSIPAAKRFRSRKPKADRPSRKQNSAPRK</sequence>
<feature type="region of interest" description="Disordered" evidence="6">
    <location>
        <begin position="846"/>
        <end position="907"/>
    </location>
</feature>
<evidence type="ECO:0000256" key="2">
    <source>
        <dbReference type="ARBA" id="ARBA00022679"/>
    </source>
</evidence>
<dbReference type="PROSITE" id="PS50507">
    <property type="entry name" value="RDRP_SSRNA_POS"/>
    <property type="match status" value="1"/>
</dbReference>
<dbReference type="SUPFAM" id="SSF56672">
    <property type="entry name" value="DNA/RNA polymerases"/>
    <property type="match status" value="1"/>
</dbReference>
<evidence type="ECO:0000256" key="4">
    <source>
        <dbReference type="ARBA" id="ARBA00022953"/>
    </source>
</evidence>
<dbReference type="InterPro" id="IPR007094">
    <property type="entry name" value="RNA-dir_pol_PSvirus"/>
</dbReference>
<evidence type="ECO:0000256" key="6">
    <source>
        <dbReference type="SAM" id="MobiDB-lite"/>
    </source>
</evidence>
<reference evidence="8" key="1">
    <citation type="journal article" date="2024" name="NPJ Biofilms Microbiomes">
        <title>Decoding the RNA viromes in shrew lungs along the eastern coast of China.</title>
        <authorList>
            <person name="Zhang J.T."/>
            <person name="Hu Z.Y."/>
            <person name="Tang F."/>
            <person name="Liu Y.T."/>
            <person name="Tan W.L."/>
            <person name="Ma X.F."/>
            <person name="Zhang Y.F."/>
            <person name="Si G.Q."/>
            <person name="Zhang L."/>
            <person name="Zhang M.Q."/>
            <person name="Peng C."/>
            <person name="Fu B.K."/>
            <person name="Fang L.Q."/>
            <person name="Zhang X.A."/>
            <person name="Liu W."/>
        </authorList>
    </citation>
    <scope>NUCLEOTIDE SEQUENCE</scope>
    <source>
        <strain evidence="8">Ribo_21</strain>
    </source>
</reference>
<evidence type="ECO:0000259" key="7">
    <source>
        <dbReference type="PROSITE" id="PS50507"/>
    </source>
</evidence>
<evidence type="ECO:0000256" key="1">
    <source>
        <dbReference type="ARBA" id="ARBA00007751"/>
    </source>
</evidence>
<dbReference type="CDD" id="cd23173">
    <property type="entry name" value="ps-ssRNAv_Nodaviridae_RdRp"/>
    <property type="match status" value="1"/>
</dbReference>
<evidence type="ECO:0000256" key="5">
    <source>
        <dbReference type="ARBA" id="ARBA00032757"/>
    </source>
</evidence>
<feature type="domain" description="RdRp catalytic" evidence="7">
    <location>
        <begin position="560"/>
        <end position="686"/>
    </location>
</feature>
<name>A0AB38ZJT1_9VIRU</name>
<accession>A0AB38ZJT1</accession>
<dbReference type="InterPro" id="IPR043502">
    <property type="entry name" value="DNA/RNA_pol_sf"/>
</dbReference>
<keyword evidence="2" id="KW-0808">Transferase</keyword>